<dbReference type="InterPro" id="IPR041375">
    <property type="entry name" value="VapC45_PIN-like"/>
</dbReference>
<dbReference type="EMBL" id="LDRT01000052">
    <property type="protein sequence ID" value="KTR94507.1"/>
    <property type="molecule type" value="Genomic_DNA"/>
</dbReference>
<comment type="caution">
    <text evidence="2">The sequence shown here is derived from an EMBL/GenBank/DDBJ whole genome shotgun (WGS) entry which is preliminary data.</text>
</comment>
<organism evidence="2 3">
    <name type="scientific">Microbacterium testaceum</name>
    <name type="common">Aureobacterium testaceum</name>
    <name type="synonym">Brevibacterium testaceum</name>
    <dbReference type="NCBI Taxonomy" id="2033"/>
    <lineage>
        <taxon>Bacteria</taxon>
        <taxon>Bacillati</taxon>
        <taxon>Actinomycetota</taxon>
        <taxon>Actinomycetes</taxon>
        <taxon>Micrococcales</taxon>
        <taxon>Microbacteriaceae</taxon>
        <taxon>Microbacterium</taxon>
    </lineage>
</organism>
<gene>
    <name evidence="2" type="ORF">NS220_08850</name>
</gene>
<dbReference type="AlphaFoldDB" id="A0A147EX58"/>
<protein>
    <recommendedName>
        <fullName evidence="1">VapC45 PIN like domain-containing protein</fullName>
    </recommendedName>
</protein>
<proteinExistence type="predicted"/>
<evidence type="ECO:0000259" key="1">
    <source>
        <dbReference type="Pfam" id="PF18478"/>
    </source>
</evidence>
<name>A0A147EX58_MICTE</name>
<accession>A0A147EX58</accession>
<dbReference type="Proteomes" id="UP000075025">
    <property type="component" value="Unassembled WGS sequence"/>
</dbReference>
<sequence length="134" mass="15001">MRRARFLLDRSVGGRPLVSRLREAGWDARTLAEEYGDAVAQAMRDEEWIAAGTRSGYILLAKDHRVAVRPLEAQAIYMNDARVIAFVHGDITAQEMGDLCLQHEAAVHRLADVQAPFVFSLGRGGLRRRKLYAP</sequence>
<evidence type="ECO:0000313" key="2">
    <source>
        <dbReference type="EMBL" id="KTR94507.1"/>
    </source>
</evidence>
<dbReference type="Pfam" id="PF18478">
    <property type="entry name" value="PIN_10"/>
    <property type="match status" value="1"/>
</dbReference>
<evidence type="ECO:0000313" key="3">
    <source>
        <dbReference type="Proteomes" id="UP000075025"/>
    </source>
</evidence>
<dbReference type="PATRIC" id="fig|2033.6.peg.2863"/>
<feature type="domain" description="VapC45 PIN like" evidence="1">
    <location>
        <begin position="5"/>
        <end position="85"/>
    </location>
</feature>
<dbReference type="RefSeq" id="WP_275934674.1">
    <property type="nucleotide sequence ID" value="NZ_LDRT01000052.1"/>
</dbReference>
<reference evidence="2 3" key="1">
    <citation type="journal article" date="2016" name="Front. Microbiol.">
        <title>Genomic Resource of Rice Seed Associated Bacteria.</title>
        <authorList>
            <person name="Midha S."/>
            <person name="Bansal K."/>
            <person name="Sharma S."/>
            <person name="Kumar N."/>
            <person name="Patil P.P."/>
            <person name="Chaudhry V."/>
            <person name="Patil P.B."/>
        </authorList>
    </citation>
    <scope>NUCLEOTIDE SEQUENCE [LARGE SCALE GENOMIC DNA]</scope>
    <source>
        <strain evidence="2 3">NS220</strain>
    </source>
</reference>